<sequence>MATYVLAKEQTYAEQGNCDIYRGADDVGSLIQFSLKNLGNARTPLAADNVTFRAYGTKVHGTAGKAYIYWSMNILETIRIGVLTDLSIGTHMDFYLFILNLLQPSCTGRKSPGGEADVRPSCAGSGSPDGGVGGRLGGASLRLTPQVAVLRGEHITQQRRVVPRQRGVSSPRAHGKVGEEHLDDAGGEAPESVVRSAMNAQTTREAKPLSP</sequence>
<feature type="compositionally biased region" description="Low complexity" evidence="1">
    <location>
        <begin position="158"/>
        <end position="172"/>
    </location>
</feature>
<feature type="region of interest" description="Disordered" evidence="1">
    <location>
        <begin position="158"/>
        <end position="211"/>
    </location>
</feature>
<dbReference type="HOGENOM" id="CLU_1306617_0_0_1"/>
<protein>
    <submittedName>
        <fullName evidence="2">Uncharacterized protein</fullName>
    </submittedName>
</protein>
<evidence type="ECO:0000256" key="1">
    <source>
        <dbReference type="SAM" id="MobiDB-lite"/>
    </source>
</evidence>
<organism evidence="2 3">
    <name type="scientific">Oryza rufipogon</name>
    <name type="common">Brownbeard rice</name>
    <name type="synonym">Asian wild rice</name>
    <dbReference type="NCBI Taxonomy" id="4529"/>
    <lineage>
        <taxon>Eukaryota</taxon>
        <taxon>Viridiplantae</taxon>
        <taxon>Streptophyta</taxon>
        <taxon>Embryophyta</taxon>
        <taxon>Tracheophyta</taxon>
        <taxon>Spermatophyta</taxon>
        <taxon>Magnoliopsida</taxon>
        <taxon>Liliopsida</taxon>
        <taxon>Poales</taxon>
        <taxon>Poaceae</taxon>
        <taxon>BOP clade</taxon>
        <taxon>Oryzoideae</taxon>
        <taxon>Oryzeae</taxon>
        <taxon>Oryzinae</taxon>
        <taxon>Oryza</taxon>
    </lineage>
</organism>
<dbReference type="Gramene" id="ORUFI02G03880.1">
    <property type="protein sequence ID" value="ORUFI02G03880.1"/>
    <property type="gene ID" value="ORUFI02G03880"/>
</dbReference>
<proteinExistence type="predicted"/>
<reference evidence="3" key="1">
    <citation type="submission" date="2013-06" db="EMBL/GenBank/DDBJ databases">
        <authorList>
            <person name="Zhao Q."/>
        </authorList>
    </citation>
    <scope>NUCLEOTIDE SEQUENCE</scope>
    <source>
        <strain evidence="3">cv. W1943</strain>
    </source>
</reference>
<dbReference type="Proteomes" id="UP000008022">
    <property type="component" value="Unassembled WGS sequence"/>
</dbReference>
<evidence type="ECO:0000313" key="3">
    <source>
        <dbReference type="Proteomes" id="UP000008022"/>
    </source>
</evidence>
<feature type="compositionally biased region" description="Gly residues" evidence="1">
    <location>
        <begin position="127"/>
        <end position="137"/>
    </location>
</feature>
<evidence type="ECO:0000313" key="2">
    <source>
        <dbReference type="EnsemblPlants" id="ORUFI02G03880.1"/>
    </source>
</evidence>
<dbReference type="AlphaFoldDB" id="A0A0E0N9V6"/>
<name>A0A0E0N9V6_ORYRU</name>
<reference evidence="2" key="2">
    <citation type="submission" date="2015-06" db="UniProtKB">
        <authorList>
            <consortium name="EnsemblPlants"/>
        </authorList>
    </citation>
    <scope>IDENTIFICATION</scope>
</reference>
<feature type="region of interest" description="Disordered" evidence="1">
    <location>
        <begin position="109"/>
        <end position="137"/>
    </location>
</feature>
<dbReference type="EnsemblPlants" id="ORUFI02G03880.1">
    <property type="protein sequence ID" value="ORUFI02G03880.1"/>
    <property type="gene ID" value="ORUFI02G03880"/>
</dbReference>
<accession>A0A0E0N9V6</accession>
<keyword evidence="3" id="KW-1185">Reference proteome</keyword>